<dbReference type="GO" id="GO:0071479">
    <property type="term" value="P:cellular response to ionizing radiation"/>
    <property type="evidence" value="ECO:0007669"/>
    <property type="project" value="TreeGrafter"/>
</dbReference>
<feature type="compositionally biased region" description="Low complexity" evidence="1">
    <location>
        <begin position="365"/>
        <end position="392"/>
    </location>
</feature>
<accession>A0A9W7FDJ0</accession>
<evidence type="ECO:0000313" key="3">
    <source>
        <dbReference type="Proteomes" id="UP001165082"/>
    </source>
</evidence>
<reference evidence="2" key="1">
    <citation type="submission" date="2022-07" db="EMBL/GenBank/DDBJ databases">
        <title>Genome analysis of Parmales, a sister group of diatoms, reveals the evolutionary specialization of diatoms from phago-mixotrophs to photoautotrophs.</title>
        <authorList>
            <person name="Ban H."/>
            <person name="Sato S."/>
            <person name="Yoshikawa S."/>
            <person name="Kazumasa Y."/>
            <person name="Nakamura Y."/>
            <person name="Ichinomiya M."/>
            <person name="Saitoh K."/>
            <person name="Sato N."/>
            <person name="Blanc-Mathieu R."/>
            <person name="Endo H."/>
            <person name="Kuwata A."/>
            <person name="Ogata H."/>
        </authorList>
    </citation>
    <scope>NUCLEOTIDE SEQUENCE</scope>
</reference>
<feature type="region of interest" description="Disordered" evidence="1">
    <location>
        <begin position="188"/>
        <end position="211"/>
    </location>
</feature>
<dbReference type="SUPFAM" id="SSF55979">
    <property type="entry name" value="DNA clamp"/>
    <property type="match status" value="1"/>
</dbReference>
<dbReference type="GO" id="GO:0031573">
    <property type="term" value="P:mitotic intra-S DNA damage checkpoint signaling"/>
    <property type="evidence" value="ECO:0007669"/>
    <property type="project" value="TreeGrafter"/>
</dbReference>
<gene>
    <name evidence="2" type="ORF">TrRE_jg6571</name>
</gene>
<comment type="caution">
    <text evidence="2">The sequence shown here is derived from an EMBL/GenBank/DDBJ whole genome shotgun (WGS) entry which is preliminary data.</text>
</comment>
<protein>
    <submittedName>
        <fullName evidence="2">Uncharacterized protein</fullName>
    </submittedName>
</protein>
<organism evidence="2 3">
    <name type="scientific">Triparma retinervis</name>
    <dbReference type="NCBI Taxonomy" id="2557542"/>
    <lineage>
        <taxon>Eukaryota</taxon>
        <taxon>Sar</taxon>
        <taxon>Stramenopiles</taxon>
        <taxon>Ochrophyta</taxon>
        <taxon>Bolidophyceae</taxon>
        <taxon>Parmales</taxon>
        <taxon>Triparmaceae</taxon>
        <taxon>Triparma</taxon>
    </lineage>
</organism>
<dbReference type="AlphaFoldDB" id="A0A9W7FDJ0"/>
<proteinExistence type="predicted"/>
<feature type="compositionally biased region" description="Basic residues" evidence="1">
    <location>
        <begin position="84"/>
        <end position="94"/>
    </location>
</feature>
<dbReference type="Gene3D" id="3.70.10.10">
    <property type="match status" value="2"/>
</dbReference>
<dbReference type="PANTHER" id="PTHR15237:SF0">
    <property type="entry name" value="CELL CYCLE CHECKPOINT CONTROL PROTEIN"/>
    <property type="match status" value="1"/>
</dbReference>
<evidence type="ECO:0000256" key="1">
    <source>
        <dbReference type="SAM" id="MobiDB-lite"/>
    </source>
</evidence>
<dbReference type="PANTHER" id="PTHR15237">
    <property type="entry name" value="DNA REPAIR PROTEIN RAD9"/>
    <property type="match status" value="1"/>
</dbReference>
<evidence type="ECO:0000313" key="2">
    <source>
        <dbReference type="EMBL" id="GMI10180.1"/>
    </source>
</evidence>
<keyword evidence="3" id="KW-1185">Reference proteome</keyword>
<dbReference type="GO" id="GO:0030896">
    <property type="term" value="C:checkpoint clamp complex"/>
    <property type="evidence" value="ECO:0007669"/>
    <property type="project" value="InterPro"/>
</dbReference>
<feature type="region of interest" description="Disordered" evidence="1">
    <location>
        <begin position="364"/>
        <end position="395"/>
    </location>
</feature>
<dbReference type="Pfam" id="PF04139">
    <property type="entry name" value="Rad9"/>
    <property type="match status" value="1"/>
</dbReference>
<feature type="region of interest" description="Disordered" evidence="1">
    <location>
        <begin position="319"/>
        <end position="339"/>
    </location>
</feature>
<name>A0A9W7FDJ0_9STRA</name>
<feature type="compositionally biased region" description="Acidic residues" evidence="1">
    <location>
        <begin position="147"/>
        <end position="156"/>
    </location>
</feature>
<feature type="compositionally biased region" description="Basic and acidic residues" evidence="1">
    <location>
        <begin position="95"/>
        <end position="106"/>
    </location>
</feature>
<dbReference type="EMBL" id="BRXZ01000362">
    <property type="protein sequence ID" value="GMI10180.1"/>
    <property type="molecule type" value="Genomic_DNA"/>
</dbReference>
<dbReference type="GO" id="GO:0006281">
    <property type="term" value="P:DNA repair"/>
    <property type="evidence" value="ECO:0007669"/>
    <property type="project" value="TreeGrafter"/>
</dbReference>
<feature type="region of interest" description="Disordered" evidence="1">
    <location>
        <begin position="68"/>
        <end position="156"/>
    </location>
</feature>
<dbReference type="InterPro" id="IPR007268">
    <property type="entry name" value="Rad9/Ddc1"/>
</dbReference>
<dbReference type="OrthoDB" id="41979at2759"/>
<dbReference type="GO" id="GO:0000076">
    <property type="term" value="P:DNA replication checkpoint signaling"/>
    <property type="evidence" value="ECO:0007669"/>
    <property type="project" value="TreeGrafter"/>
</dbReference>
<feature type="compositionally biased region" description="Acidic residues" evidence="1">
    <location>
        <begin position="188"/>
        <end position="203"/>
    </location>
</feature>
<dbReference type="Proteomes" id="UP001165082">
    <property type="component" value="Unassembled WGS sequence"/>
</dbReference>
<dbReference type="InterPro" id="IPR046938">
    <property type="entry name" value="DNA_clamp_sf"/>
</dbReference>
<sequence>MMSFLDLVISTKNIRLLASAISALAKVGKELLICSDKDGCYVSVLSDTKSSYVTIRFRKGFFLRCNPAMNGEGGEEGRRDRERRGRRRKARKRREREERRKRRETDSQTQSSGKKRAKKKGKKKRKHGADDILSSDDSDTANSSESESSDDEEDDEVFLCRVPVKNIHNILRRPRDVNNLRITAEGLEDDFDEDDEDDDEEEGREGGGRRGKVMQLVFEFTSPSGVKVVHKAMVAPSERTTVVAPIENSSNMRCRVVELNGLVEHIKKSQEVAMTFTENTVKVESYSQDSTMPLGIAEAGKSHGGGMKTEATMEKEEMDAYEFRDDRDPNDEANEDAPDKVNEEVRLVFSLKEVKALIEFGKGVSSSSFNPSSYNQNSYPSQRNNSSSWSANPEEDYLTRGENPITVFYEWGGKPVTFRVEGVPKEGDEEVDWDAELISATLAEEKGAGTVKGV</sequence>
<feature type="compositionally biased region" description="Basic residues" evidence="1">
    <location>
        <begin position="113"/>
        <end position="127"/>
    </location>
</feature>